<dbReference type="InterPro" id="IPR008567">
    <property type="entry name" value="BKACE"/>
</dbReference>
<evidence type="ECO:0000256" key="1">
    <source>
        <dbReference type="ARBA" id="ARBA00001947"/>
    </source>
</evidence>
<protein>
    <submittedName>
        <fullName evidence="5">3-keto-5-aminohexanoate cleavage protein</fullName>
    </submittedName>
</protein>
<sequence>MGQDRVYWDRVSEGVARAEGRMIWKPYGLPEIIDPERSAFFEGDVQPPWDVPDKIVIQPAITGAFFTRTANPNQPITPEEIFAEAKACADEGASAVHLHVRGDNGYNVLDQSRFEQVVHPLREAHPDLSVDGCLVTALPGEWDEMKRCLDAGVLDAVPVNTTAVYNGDSLFAKPVPLLLEKTRLILEAGSKPIIATYTDADVNNAERYLFRSGLLGSGQLWCVLPGLPGCSPMENPRQMVDGLTRFASLIYDVDPEATILVCAAGRASIYLVTVAAALGLHIRVGMEDTVWRYPHRQEKLASNLQAFRVAKQLAEVLGRDVATPREYRDLVGLPQRSAAPSA</sequence>
<dbReference type="InterPro" id="IPR013785">
    <property type="entry name" value="Aldolase_TIM"/>
</dbReference>
<name>A0ABN2ACE2_9ACTN</name>
<evidence type="ECO:0000313" key="5">
    <source>
        <dbReference type="EMBL" id="GAA1515734.1"/>
    </source>
</evidence>
<reference evidence="5 6" key="1">
    <citation type="journal article" date="2019" name="Int. J. Syst. Evol. Microbiol.">
        <title>The Global Catalogue of Microorganisms (GCM) 10K type strain sequencing project: providing services to taxonomists for standard genome sequencing and annotation.</title>
        <authorList>
            <consortium name="The Broad Institute Genomics Platform"/>
            <consortium name="The Broad Institute Genome Sequencing Center for Infectious Disease"/>
            <person name="Wu L."/>
            <person name="Ma J."/>
        </authorList>
    </citation>
    <scope>NUCLEOTIDE SEQUENCE [LARGE SCALE GENOMIC DNA]</scope>
    <source>
        <strain evidence="5 6">JCM 14942</strain>
    </source>
</reference>
<proteinExistence type="predicted"/>
<comment type="caution">
    <text evidence="5">The sequence shown here is derived from an EMBL/GenBank/DDBJ whole genome shotgun (WGS) entry which is preliminary data.</text>
</comment>
<evidence type="ECO:0000256" key="3">
    <source>
        <dbReference type="ARBA" id="ARBA00022723"/>
    </source>
</evidence>
<dbReference type="RefSeq" id="WP_141005541.1">
    <property type="nucleotide sequence ID" value="NZ_BAAAOR010000014.1"/>
</dbReference>
<keyword evidence="3" id="KW-0479">Metal-binding</keyword>
<gene>
    <name evidence="5" type="ORF">GCM10009788_20070</name>
</gene>
<evidence type="ECO:0000256" key="4">
    <source>
        <dbReference type="ARBA" id="ARBA00022833"/>
    </source>
</evidence>
<organism evidence="5 6">
    <name type="scientific">Nocardioides humi</name>
    <dbReference type="NCBI Taxonomy" id="449461"/>
    <lineage>
        <taxon>Bacteria</taxon>
        <taxon>Bacillati</taxon>
        <taxon>Actinomycetota</taxon>
        <taxon>Actinomycetes</taxon>
        <taxon>Propionibacteriales</taxon>
        <taxon>Nocardioidaceae</taxon>
        <taxon>Nocardioides</taxon>
    </lineage>
</organism>
<comment type="cofactor">
    <cofactor evidence="1">
        <name>Zn(2+)</name>
        <dbReference type="ChEBI" id="CHEBI:29105"/>
    </cofactor>
</comment>
<evidence type="ECO:0000313" key="6">
    <source>
        <dbReference type="Proteomes" id="UP001500842"/>
    </source>
</evidence>
<dbReference type="Proteomes" id="UP001500842">
    <property type="component" value="Unassembled WGS sequence"/>
</dbReference>
<dbReference type="PANTHER" id="PTHR37418">
    <property type="entry name" value="3-KETO-5-AMINOHEXANOATE CLEAVAGE ENZYME-RELATED"/>
    <property type="match status" value="1"/>
</dbReference>
<evidence type="ECO:0000256" key="2">
    <source>
        <dbReference type="ARBA" id="ARBA00022679"/>
    </source>
</evidence>
<dbReference type="Gene3D" id="3.20.20.70">
    <property type="entry name" value="Aldolase class I"/>
    <property type="match status" value="1"/>
</dbReference>
<dbReference type="EMBL" id="BAAAOR010000014">
    <property type="protein sequence ID" value="GAA1515734.1"/>
    <property type="molecule type" value="Genomic_DNA"/>
</dbReference>
<keyword evidence="2" id="KW-0808">Transferase</keyword>
<dbReference type="Pfam" id="PF05853">
    <property type="entry name" value="BKACE"/>
    <property type="match status" value="1"/>
</dbReference>
<keyword evidence="6" id="KW-1185">Reference proteome</keyword>
<keyword evidence="4" id="KW-0862">Zinc</keyword>
<accession>A0ABN2ACE2</accession>
<dbReference type="PANTHER" id="PTHR37418:SF2">
    <property type="entry name" value="3-KETO-5-AMINOHEXANOATE CLEAVAGE ENZYME"/>
    <property type="match status" value="1"/>
</dbReference>